<gene>
    <name evidence="2" type="ORF">E2566_16470</name>
</gene>
<feature type="transmembrane region" description="Helical" evidence="1">
    <location>
        <begin position="88"/>
        <end position="106"/>
    </location>
</feature>
<feature type="transmembrane region" description="Helical" evidence="1">
    <location>
        <begin position="16"/>
        <end position="34"/>
    </location>
</feature>
<keyword evidence="1" id="KW-0472">Membrane</keyword>
<evidence type="ECO:0008006" key="4">
    <source>
        <dbReference type="Google" id="ProtNLM"/>
    </source>
</evidence>
<evidence type="ECO:0000256" key="1">
    <source>
        <dbReference type="SAM" id="Phobius"/>
    </source>
</evidence>
<dbReference type="Gene3D" id="1.20.120.20">
    <property type="entry name" value="Apolipoprotein"/>
    <property type="match status" value="1"/>
</dbReference>
<accession>A0ABX6L517</accession>
<dbReference type="Proteomes" id="UP000502681">
    <property type="component" value="Chromosome"/>
</dbReference>
<dbReference type="GeneID" id="90764544"/>
<sequence>MTFHEFFAFLLPEFDIIQLLFGGVMLSLVLLTIVQLSRQANVQFWENKWQGNVSSESTDALDVEHGSVNEISEVVASPAEKMADIMPGILLILGLLGTFLGLGIALNKASNILIDANSAGMDSAMSNLMGMMEGLGTKFKTSTWGISAFLILKTWVAVKGYDEKRLRWCTQKMKTAFELSRQNKRIEHEQAQQRLLNTLQEGLDCSRREGEATRQSLQTLHSGLEPLLKILVDQGHEASLHDKSRENHLAKLSDVLQATQQQLITSSQTQAELNQQQLAELATTRESLQRFIDANSDNLTAIQQSAEKMAHAAQEMGDSAGDLQGAIGDFRSGITDMLGTVKNDLGSTINQMGESFSQNMDSISTSMANATDGISHAVSDLSQNVGTTMSEVRVSIDQSMKTQRDAQREFMITSETLNEKVIAMTKLVDDLREQIVNGLTAVSSSNRQVASLNNRYAGMTESGEKNVLAIEALVSQLQAMQKHSPLQPSMDTINASIIKLVHNIELLRDETLSSADASTALSSLDDRLIDALKELSVIRETLSSPERDRLTQQIEQSLKPLAATLQSLDQTLVTLNTVNDAA</sequence>
<dbReference type="RefSeq" id="WP_107169133.1">
    <property type="nucleotide sequence ID" value="NZ_CP038498.1"/>
</dbReference>
<protein>
    <recommendedName>
        <fullName evidence="4">MotA/TolQ/ExbB proton channel domain-containing protein</fullName>
    </recommendedName>
</protein>
<keyword evidence="1" id="KW-1133">Transmembrane helix</keyword>
<keyword evidence="3" id="KW-1185">Reference proteome</keyword>
<dbReference type="EMBL" id="CP038498">
    <property type="protein sequence ID" value="QJA21390.1"/>
    <property type="molecule type" value="Genomic_DNA"/>
</dbReference>
<proteinExistence type="predicted"/>
<reference evidence="2 3" key="1">
    <citation type="submission" date="2019-04" db="EMBL/GenBank/DDBJ databases">
        <title>Whole Genome Sequencing of Pectobacterium punjabense SS95.</title>
        <authorList>
            <person name="Sarfraz S."/>
            <person name="Oulghazi S."/>
            <person name="Roques C."/>
            <person name="Vandecasteele C."/>
            <person name="Faure D."/>
        </authorList>
    </citation>
    <scope>NUCLEOTIDE SEQUENCE [LARGE SCALE GENOMIC DNA]</scope>
    <source>
        <strain evidence="2 3">SS95</strain>
    </source>
</reference>
<name>A0ABX6L517_9GAMM</name>
<keyword evidence="1" id="KW-0812">Transmembrane</keyword>
<organism evidence="2 3">
    <name type="scientific">Pectobacterium punjabense</name>
    <dbReference type="NCBI Taxonomy" id="2108399"/>
    <lineage>
        <taxon>Bacteria</taxon>
        <taxon>Pseudomonadati</taxon>
        <taxon>Pseudomonadota</taxon>
        <taxon>Gammaproteobacteria</taxon>
        <taxon>Enterobacterales</taxon>
        <taxon>Pectobacteriaceae</taxon>
        <taxon>Pectobacterium</taxon>
    </lineage>
</organism>
<evidence type="ECO:0000313" key="2">
    <source>
        <dbReference type="EMBL" id="QJA21390.1"/>
    </source>
</evidence>
<evidence type="ECO:0000313" key="3">
    <source>
        <dbReference type="Proteomes" id="UP000502681"/>
    </source>
</evidence>